<dbReference type="GO" id="GO:0031012">
    <property type="term" value="C:extracellular matrix"/>
    <property type="evidence" value="ECO:0007669"/>
    <property type="project" value="TreeGrafter"/>
</dbReference>
<dbReference type="PANTHER" id="PTHR24023">
    <property type="entry name" value="COLLAGEN ALPHA"/>
    <property type="match status" value="1"/>
</dbReference>
<dbReference type="GO" id="GO:0005581">
    <property type="term" value="C:collagen trimer"/>
    <property type="evidence" value="ECO:0007669"/>
    <property type="project" value="UniProtKB-KW"/>
</dbReference>
<sequence length="755" mass="80687">MAMVISPRSKIVTLSLLIGILTLVALIITGVIGIWHKSEKPTKPGTKVVSSKLQQITGYTAIKHARDRQRREEEEPRQEGVQDEVLLDNKENFCAAAKQLAQPAMLQFSFPWRKKGTKEGKRVGWEPFSRRFTDGWLELLFGQEFSTRPNKPGQSLHFPPDYGGKMDGYCGSNETPVVKQLDSPFLVFKNVPFLRTVTIVFPREQRESGAKRDSRRNMTNHVYRAIVYYFLIVYLKGLLQSLKLYSGHPADLVKCSADFNFDLDEDPGSGDIDNELFHSSEDVDTNVPDIAYDRRKERVCFIFDSNMTHNTLFLKFLDKGPKGDKGDKGDKGESVRGPPGPPGPPGQDEGPPGKKGDPGTCTCNATALMASFTMPKMIQGPKGEQGVPGQEGKQGQMGLTGAAGPPGERGLEGPQGPKGDKGDIGIAGPEGPQGQKGEPGRDGIPGEKGAQGPPGPPGKGEFSGYDTEGITMRPGLPGQKGEAGLPGSPGPKGETGIAGAKGNKGEPGHKGAKGDHGKEGARGIQGFKGEPGAPGAPGLPGAPVLREKGDKGESGARGYKGDKGTKGEKGDKGDSGPAGIPGVNGIQGPQGNKGEPGKDGVPGAPGIVGAKGEKGERGPPGATAIASSGDYITIKGEKGTEGKRGRRGRPGPPGPVGPPGKPGAMGEIGLPGWVVRENFFYTFTLLRFLFLLLPFSFLLFYRSNARFPVLFDILSINKIRSCNKIYHCYYFIDIIFLYYVPFFIPSKNFHSIDKI</sequence>
<keyword evidence="3" id="KW-0176">Collagen</keyword>
<feature type="compositionally biased region" description="Basic and acidic residues" evidence="1">
    <location>
        <begin position="503"/>
        <end position="521"/>
    </location>
</feature>
<dbReference type="InterPro" id="IPR050149">
    <property type="entry name" value="Collagen_superfamily"/>
</dbReference>
<dbReference type="EMBL" id="KQ435743">
    <property type="protein sequence ID" value="KOX76650.1"/>
    <property type="molecule type" value="Genomic_DNA"/>
</dbReference>
<feature type="region of interest" description="Disordered" evidence="1">
    <location>
        <begin position="318"/>
        <end position="362"/>
    </location>
</feature>
<feature type="transmembrane region" description="Helical" evidence="2">
    <location>
        <begin position="725"/>
        <end position="744"/>
    </location>
</feature>
<dbReference type="STRING" id="166423.A0A0M9A3S9"/>
<dbReference type="InterPro" id="IPR008160">
    <property type="entry name" value="Collagen"/>
</dbReference>
<feature type="compositionally biased region" description="Basic and acidic residues" evidence="1">
    <location>
        <begin position="545"/>
        <end position="574"/>
    </location>
</feature>
<dbReference type="OrthoDB" id="7615914at2759"/>
<dbReference type="PANTHER" id="PTHR24023:SF1082">
    <property type="entry name" value="COLLAGEN TRIPLE HELIX REPEAT"/>
    <property type="match status" value="1"/>
</dbReference>
<feature type="region of interest" description="Disordered" evidence="1">
    <location>
        <begin position="377"/>
        <end position="662"/>
    </location>
</feature>
<keyword evidence="4" id="KW-1185">Reference proteome</keyword>
<name>A0A0M9A3S9_9HYME</name>
<feature type="transmembrane region" description="Helical" evidence="2">
    <location>
        <begin position="679"/>
        <end position="701"/>
    </location>
</feature>
<dbReference type="AlphaFoldDB" id="A0A0M9A3S9"/>
<gene>
    <name evidence="3" type="ORF">WN51_11879</name>
</gene>
<keyword evidence="2" id="KW-0472">Membrane</keyword>
<accession>A0A0M9A3S9</accession>
<keyword evidence="2" id="KW-1133">Transmembrane helix</keyword>
<feature type="transmembrane region" description="Helical" evidence="2">
    <location>
        <begin position="12"/>
        <end position="35"/>
    </location>
</feature>
<reference evidence="3 4" key="1">
    <citation type="submission" date="2015-07" db="EMBL/GenBank/DDBJ databases">
        <title>The genome of Melipona quadrifasciata.</title>
        <authorList>
            <person name="Pan H."/>
            <person name="Kapheim K."/>
        </authorList>
    </citation>
    <scope>NUCLEOTIDE SEQUENCE [LARGE SCALE GENOMIC DNA]</scope>
    <source>
        <strain evidence="3">0111107301</strain>
        <tissue evidence="3">Whole body</tissue>
    </source>
</reference>
<dbReference type="GO" id="GO:0005615">
    <property type="term" value="C:extracellular space"/>
    <property type="evidence" value="ECO:0007669"/>
    <property type="project" value="TreeGrafter"/>
</dbReference>
<feature type="compositionally biased region" description="Basic and acidic residues" evidence="1">
    <location>
        <begin position="318"/>
        <end position="334"/>
    </location>
</feature>
<evidence type="ECO:0000313" key="3">
    <source>
        <dbReference type="EMBL" id="KOX76650.1"/>
    </source>
</evidence>
<dbReference type="Pfam" id="PF01391">
    <property type="entry name" value="Collagen"/>
    <property type="match status" value="3"/>
</dbReference>
<evidence type="ECO:0000313" key="4">
    <source>
        <dbReference type="Proteomes" id="UP000053105"/>
    </source>
</evidence>
<evidence type="ECO:0000256" key="1">
    <source>
        <dbReference type="SAM" id="MobiDB-lite"/>
    </source>
</evidence>
<dbReference type="Proteomes" id="UP000053105">
    <property type="component" value="Unassembled WGS sequence"/>
</dbReference>
<evidence type="ECO:0000256" key="2">
    <source>
        <dbReference type="SAM" id="Phobius"/>
    </source>
</evidence>
<proteinExistence type="predicted"/>
<organism evidence="3 4">
    <name type="scientific">Melipona quadrifasciata</name>
    <dbReference type="NCBI Taxonomy" id="166423"/>
    <lineage>
        <taxon>Eukaryota</taxon>
        <taxon>Metazoa</taxon>
        <taxon>Ecdysozoa</taxon>
        <taxon>Arthropoda</taxon>
        <taxon>Hexapoda</taxon>
        <taxon>Insecta</taxon>
        <taxon>Pterygota</taxon>
        <taxon>Neoptera</taxon>
        <taxon>Endopterygota</taxon>
        <taxon>Hymenoptera</taxon>
        <taxon>Apocrita</taxon>
        <taxon>Aculeata</taxon>
        <taxon>Apoidea</taxon>
        <taxon>Anthophila</taxon>
        <taxon>Apidae</taxon>
        <taxon>Melipona</taxon>
    </lineage>
</organism>
<protein>
    <submittedName>
        <fullName evidence="3">Collagen alpha-4(VI) chain</fullName>
    </submittedName>
</protein>
<feature type="compositionally biased region" description="Pro residues" evidence="1">
    <location>
        <begin position="650"/>
        <end position="661"/>
    </location>
</feature>
<keyword evidence="2" id="KW-0812">Transmembrane</keyword>